<evidence type="ECO:0000256" key="1">
    <source>
        <dbReference type="ARBA" id="ARBA00022975"/>
    </source>
</evidence>
<proteinExistence type="predicted"/>
<sequence>METLNKKYGIRYFTDDGFGVDDENMMRSAMVNAKKINVIIAAHTEDMSYRKPNSSVHEGQNSIKHGWIGIPSETEFN</sequence>
<dbReference type="SUPFAM" id="SSF51556">
    <property type="entry name" value="Metallo-dependent hydrolases"/>
    <property type="match status" value="1"/>
</dbReference>
<reference evidence="3 4" key="1">
    <citation type="journal article" date="2024" name="Front. Microbiol.">
        <title>Pangenomic and biochemical analyses of Helcococcus ovis reveal widespread tetracycline resistance and a novel bacterial species, Helcococcus bovis.</title>
        <authorList>
            <person name="Cunha F."/>
            <person name="Zhai Y."/>
            <person name="Casaro S."/>
            <person name="Jones K.L."/>
            <person name="Hernandez M."/>
            <person name="Bisinotto R.S."/>
            <person name="Kariyawasam S."/>
            <person name="Brown M.B."/>
            <person name="Phillips A."/>
            <person name="Jeong K.C."/>
            <person name="Galvao K.N."/>
        </authorList>
    </citation>
    <scope>NUCLEOTIDE SEQUENCE [LARGE SCALE GENOMIC DNA]</scope>
    <source>
        <strain evidence="3 4">KG197</strain>
    </source>
</reference>
<evidence type="ECO:0000313" key="3">
    <source>
        <dbReference type="EMBL" id="MFM1524082.1"/>
    </source>
</evidence>
<keyword evidence="4" id="KW-1185">Reference proteome</keyword>
<dbReference type="EMBL" id="JBFNFH010000001">
    <property type="protein sequence ID" value="MFM1524082.1"/>
    <property type="molecule type" value="Genomic_DNA"/>
</dbReference>
<dbReference type="InterPro" id="IPR024403">
    <property type="entry name" value="DHOase_cat"/>
</dbReference>
<dbReference type="Gene3D" id="3.20.20.140">
    <property type="entry name" value="Metal-dependent hydrolases"/>
    <property type="match status" value="1"/>
</dbReference>
<evidence type="ECO:0000259" key="2">
    <source>
        <dbReference type="Pfam" id="PF12890"/>
    </source>
</evidence>
<evidence type="ECO:0000313" key="4">
    <source>
        <dbReference type="Proteomes" id="UP001629536"/>
    </source>
</evidence>
<organism evidence="3 4">
    <name type="scientific">Helcococcus bovis</name>
    <dbReference type="NCBI Taxonomy" id="3153252"/>
    <lineage>
        <taxon>Bacteria</taxon>
        <taxon>Bacillati</taxon>
        <taxon>Bacillota</taxon>
        <taxon>Tissierellia</taxon>
        <taxon>Tissierellales</taxon>
        <taxon>Peptoniphilaceae</taxon>
        <taxon>Helcococcus</taxon>
    </lineage>
</organism>
<keyword evidence="1" id="KW-0665">Pyrimidine biosynthesis</keyword>
<name>A0ABW9F404_9FIRM</name>
<dbReference type="InterPro" id="IPR032466">
    <property type="entry name" value="Metal_Hydrolase"/>
</dbReference>
<protein>
    <recommendedName>
        <fullName evidence="2">Dihydroorotase catalytic domain-containing protein</fullName>
    </recommendedName>
</protein>
<dbReference type="Pfam" id="PF12890">
    <property type="entry name" value="DHOase"/>
    <property type="match status" value="1"/>
</dbReference>
<dbReference type="RefSeq" id="WP_408104884.1">
    <property type="nucleotide sequence ID" value="NZ_JBFNFH010000001.1"/>
</dbReference>
<gene>
    <name evidence="3" type="ORF">ABGF40_00155</name>
</gene>
<dbReference type="Proteomes" id="UP001629536">
    <property type="component" value="Unassembled WGS sequence"/>
</dbReference>
<accession>A0ABW9F404</accession>
<feature type="domain" description="Dihydroorotase catalytic" evidence="2">
    <location>
        <begin position="6"/>
        <end position="75"/>
    </location>
</feature>
<comment type="caution">
    <text evidence="3">The sequence shown here is derived from an EMBL/GenBank/DDBJ whole genome shotgun (WGS) entry which is preliminary data.</text>
</comment>